<dbReference type="EMBL" id="SMFN01000010">
    <property type="protein sequence ID" value="TDE03878.1"/>
    <property type="molecule type" value="Genomic_DNA"/>
</dbReference>
<evidence type="ECO:0000313" key="2">
    <source>
        <dbReference type="Proteomes" id="UP000294644"/>
    </source>
</evidence>
<name>A0A4V2Z192_9FLAO</name>
<sequence>MRNIKSILTIILVLTFANIYANKDRIERPQSFKFTLLNNEVVNFNSTDSNLKMYCDDIVSGKIKIIEAQLNYKTGETINAKYDGKNWTSIKISYKGVEVNIPKKTLKKIPEIHFSTLNLVWSSDNEVAFKSSYYILKFEIGTVKYFDKLPSLNVNFEKQKFTNCVIWKPVEENAMQWSDF</sequence>
<dbReference type="Proteomes" id="UP000294644">
    <property type="component" value="Unassembled WGS sequence"/>
</dbReference>
<gene>
    <name evidence="1" type="ORF">E0F91_09575</name>
</gene>
<keyword evidence="2" id="KW-1185">Reference proteome</keyword>
<dbReference type="AlphaFoldDB" id="A0A4V2Z192"/>
<protein>
    <submittedName>
        <fullName evidence="1">Uncharacterized protein</fullName>
    </submittedName>
</protein>
<accession>A0A4V2Z192</accession>
<comment type="caution">
    <text evidence="1">The sequence shown here is derived from an EMBL/GenBank/DDBJ whole genome shotgun (WGS) entry which is preliminary data.</text>
</comment>
<proteinExistence type="predicted"/>
<dbReference type="OrthoDB" id="1354490at2"/>
<evidence type="ECO:0000313" key="1">
    <source>
        <dbReference type="EMBL" id="TDE03878.1"/>
    </source>
</evidence>
<dbReference type="RefSeq" id="WP_132066294.1">
    <property type="nucleotide sequence ID" value="NZ_SMFN01000010.1"/>
</dbReference>
<reference evidence="1 2" key="1">
    <citation type="submission" date="2019-03" db="EMBL/GenBank/DDBJ databases">
        <title>Flavobacterium LB-D12 sp. nov., isolated from arctic soil.</title>
        <authorList>
            <person name="Chaudhary D.K."/>
        </authorList>
    </citation>
    <scope>NUCLEOTIDE SEQUENCE [LARGE SCALE GENOMIC DNA]</scope>
    <source>
        <strain evidence="1 2">LB-D12</strain>
    </source>
</reference>
<organism evidence="1 2">
    <name type="scientific">Flavobacterium sandaracinum</name>
    <dbReference type="NCBI Taxonomy" id="2541733"/>
    <lineage>
        <taxon>Bacteria</taxon>
        <taxon>Pseudomonadati</taxon>
        <taxon>Bacteroidota</taxon>
        <taxon>Flavobacteriia</taxon>
        <taxon>Flavobacteriales</taxon>
        <taxon>Flavobacteriaceae</taxon>
        <taxon>Flavobacterium</taxon>
    </lineage>
</organism>